<organism evidence="2 3">
    <name type="scientific">Methylobacterium brachythecii</name>
    <dbReference type="NCBI Taxonomy" id="1176177"/>
    <lineage>
        <taxon>Bacteria</taxon>
        <taxon>Pseudomonadati</taxon>
        <taxon>Pseudomonadota</taxon>
        <taxon>Alphaproteobacteria</taxon>
        <taxon>Hyphomicrobiales</taxon>
        <taxon>Methylobacteriaceae</taxon>
        <taxon>Methylobacterium</taxon>
    </lineage>
</organism>
<feature type="transmembrane region" description="Helical" evidence="1">
    <location>
        <begin position="17"/>
        <end position="35"/>
    </location>
</feature>
<dbReference type="EMBL" id="BSPG01000013">
    <property type="protein sequence ID" value="GLS44642.1"/>
    <property type="molecule type" value="Genomic_DNA"/>
</dbReference>
<evidence type="ECO:0000313" key="2">
    <source>
        <dbReference type="EMBL" id="GLS44642.1"/>
    </source>
</evidence>
<keyword evidence="3" id="KW-1185">Reference proteome</keyword>
<dbReference type="Proteomes" id="UP001156881">
    <property type="component" value="Unassembled WGS sequence"/>
</dbReference>
<accession>A0ABQ6D8X5</accession>
<keyword evidence="1" id="KW-1133">Transmembrane helix</keyword>
<reference evidence="3" key="1">
    <citation type="journal article" date="2019" name="Int. J. Syst. Evol. Microbiol.">
        <title>The Global Catalogue of Microorganisms (GCM) 10K type strain sequencing project: providing services to taxonomists for standard genome sequencing and annotation.</title>
        <authorList>
            <consortium name="The Broad Institute Genomics Platform"/>
            <consortium name="The Broad Institute Genome Sequencing Center for Infectious Disease"/>
            <person name="Wu L."/>
            <person name="Ma J."/>
        </authorList>
    </citation>
    <scope>NUCLEOTIDE SEQUENCE [LARGE SCALE GENOMIC DNA]</scope>
    <source>
        <strain evidence="3">NBRC 107710</strain>
    </source>
</reference>
<protein>
    <recommendedName>
        <fullName evidence="4">Flp pilus-assembly TadG-like N-terminal domain-containing protein</fullName>
    </recommendedName>
</protein>
<evidence type="ECO:0000256" key="1">
    <source>
        <dbReference type="SAM" id="Phobius"/>
    </source>
</evidence>
<evidence type="ECO:0000313" key="3">
    <source>
        <dbReference type="Proteomes" id="UP001156881"/>
    </source>
</evidence>
<sequence>MGSRSLSVKSRQATQDLYIIIAIGFLALTCFGAAIDRRGSILDRSSTALRMADRASVPLGNAELVREMLTHD</sequence>
<proteinExistence type="predicted"/>
<comment type="caution">
    <text evidence="2">The sequence shown here is derived from an EMBL/GenBank/DDBJ whole genome shotgun (WGS) entry which is preliminary data.</text>
</comment>
<keyword evidence="1" id="KW-0812">Transmembrane</keyword>
<gene>
    <name evidence="2" type="ORF">GCM10007884_26300</name>
</gene>
<evidence type="ECO:0008006" key="4">
    <source>
        <dbReference type="Google" id="ProtNLM"/>
    </source>
</evidence>
<name>A0ABQ6D8X5_9HYPH</name>
<keyword evidence="1" id="KW-0472">Membrane</keyword>